<evidence type="ECO:0000256" key="3">
    <source>
        <dbReference type="ARBA" id="ARBA00031336"/>
    </source>
</evidence>
<dbReference type="Gene3D" id="2.60.120.20">
    <property type="match status" value="1"/>
</dbReference>
<gene>
    <name evidence="5" type="ORF">V6N11_051537</name>
</gene>
<dbReference type="Proteomes" id="UP001396334">
    <property type="component" value="Unassembled WGS sequence"/>
</dbReference>
<dbReference type="PANTHER" id="PTHR21481">
    <property type="entry name" value="PROTEIN CLEC16A"/>
    <property type="match status" value="1"/>
</dbReference>
<dbReference type="PANTHER" id="PTHR21481:SF0">
    <property type="entry name" value="PROTEIN CLEC16A"/>
    <property type="match status" value="1"/>
</dbReference>
<dbReference type="InterPro" id="IPR000650">
    <property type="entry name" value="Gem_coat_AR1"/>
</dbReference>
<dbReference type="InterPro" id="IPR029053">
    <property type="entry name" value="Viral_coat"/>
</dbReference>
<dbReference type="Pfam" id="PF00844">
    <property type="entry name" value="Gemini_coat"/>
    <property type="match status" value="1"/>
</dbReference>
<evidence type="ECO:0000313" key="5">
    <source>
        <dbReference type="EMBL" id="KAK9045628.1"/>
    </source>
</evidence>
<keyword evidence="2" id="KW-0072">Autophagy</keyword>
<dbReference type="PRINTS" id="PR00223">
    <property type="entry name" value="GEMCOATARBR1"/>
</dbReference>
<sequence length="603" mass="69891">MWRLLWRSIDRFSLQHFKSVITELRHIKVFDEQNKDAVVDILQSIVEIVTYGDRQDPLIFECFMEYQVLAEFVRVLKISRSSTVEAPLLQYLSIMIQNMDSEHAIYYCLSNDYINNIVEHQYNFDAGDLALYYVSFLRAVSSKISRDTLCLLVKVNGDAVVSFPMYSKALKFAQHEEKMIQTAIRALTLNIYNICDDNVYQFVTTPPASIYFSDLVYNLRDQCLQLDALVHSTEEKCTRKKNKDIFLKTDEIIDNLYYFKDVVSVGESRLSRVVTQNLLSVLISPLLLPLLKLGEDKKMFDPLENELPATVYGVRSMLAVKYISEIQKKYPPESLGWSFCSELKRIIRCSDYVKATRRLEEFVQDKESIPYGCEGPCKVQSFDTLVDVPDTGSVTRISNVERGIGLTHRTGRRFCIKSVFFTGKVWMGDEVSKRAHTNIVMFWLVRDRRPEFAPLEFGKVFNMFDNEPVTATITADMRDRFQVLRRWSASVTGGTYAHREQIYVSRFFKGLNHRVTYNHQDQPIYENHTDNALFLYMAFQVALVKRQNSSEVVIESYLNLYYIVIPVEWFSVVVEYLEIKGILNVPNKNGILCLRSSDEFPGA</sequence>
<dbReference type="InterPro" id="IPR000263">
    <property type="entry name" value="GV_A/BR1_coat"/>
</dbReference>
<protein>
    <recommendedName>
        <fullName evidence="3">Coat protein</fullName>
    </recommendedName>
</protein>
<organism evidence="5 6">
    <name type="scientific">Hibiscus sabdariffa</name>
    <name type="common">roselle</name>
    <dbReference type="NCBI Taxonomy" id="183260"/>
    <lineage>
        <taxon>Eukaryota</taxon>
        <taxon>Viridiplantae</taxon>
        <taxon>Streptophyta</taxon>
        <taxon>Embryophyta</taxon>
        <taxon>Tracheophyta</taxon>
        <taxon>Spermatophyta</taxon>
        <taxon>Magnoliopsida</taxon>
        <taxon>eudicotyledons</taxon>
        <taxon>Gunneridae</taxon>
        <taxon>Pentapetalae</taxon>
        <taxon>rosids</taxon>
        <taxon>malvids</taxon>
        <taxon>Malvales</taxon>
        <taxon>Malvaceae</taxon>
        <taxon>Malvoideae</taxon>
        <taxon>Hibiscus</taxon>
    </lineage>
</organism>
<evidence type="ECO:0000313" key="6">
    <source>
        <dbReference type="Proteomes" id="UP001396334"/>
    </source>
</evidence>
<reference evidence="5 6" key="1">
    <citation type="journal article" date="2024" name="G3 (Bethesda)">
        <title>Genome assembly of Hibiscus sabdariffa L. provides insights into metabolisms of medicinal natural products.</title>
        <authorList>
            <person name="Kim T."/>
        </authorList>
    </citation>
    <scope>NUCLEOTIDE SEQUENCE [LARGE SCALE GENOMIC DNA]</scope>
    <source>
        <strain evidence="5">TK-2024</strain>
        <tissue evidence="5">Old leaves</tissue>
    </source>
</reference>
<comment type="caution">
    <text evidence="5">The sequence shown here is derived from an EMBL/GenBank/DDBJ whole genome shotgun (WGS) entry which is preliminary data.</text>
</comment>
<dbReference type="EMBL" id="JBBPBN010000001">
    <property type="protein sequence ID" value="KAK9045628.1"/>
    <property type="molecule type" value="Genomic_DNA"/>
</dbReference>
<name>A0ABR2U7C8_9ROSI</name>
<proteinExistence type="inferred from homology"/>
<evidence type="ECO:0000256" key="1">
    <source>
        <dbReference type="ARBA" id="ARBA00005468"/>
    </source>
</evidence>
<dbReference type="Pfam" id="PF09758">
    <property type="entry name" value="FPL"/>
    <property type="match status" value="1"/>
</dbReference>
<evidence type="ECO:0000259" key="4">
    <source>
        <dbReference type="Pfam" id="PF09758"/>
    </source>
</evidence>
<comment type="similarity">
    <text evidence="1">Belongs to the geminiviridae capsid protein family.</text>
</comment>
<keyword evidence="6" id="KW-1185">Reference proteome</keyword>
<dbReference type="InterPro" id="IPR039272">
    <property type="entry name" value="CLEC16A/TT9"/>
</dbReference>
<accession>A0ABR2U7C8</accession>
<dbReference type="InterPro" id="IPR019155">
    <property type="entry name" value="CLEC16A/TT9_N"/>
</dbReference>
<dbReference type="PRINTS" id="PR00224">
    <property type="entry name" value="GEMCOATAR1"/>
</dbReference>
<feature type="domain" description="FPL" evidence="4">
    <location>
        <begin position="42"/>
        <end position="192"/>
    </location>
</feature>
<evidence type="ECO:0000256" key="2">
    <source>
        <dbReference type="ARBA" id="ARBA00023006"/>
    </source>
</evidence>